<sequence>MRTNKMLGLIGSMPNFNLDDFFEDDIPAGWKCALISNHSHSLSQSEAEKHWMTFTSLSGESDPNWAEFSQAENSFKELFSDLERDIGLYICEQNINAHSPKLASSSISDAISYNVREKRFDAFTSDQFDCVILGNFDLTFPVFISEEQEWGIIENAVLKSGLYLLK</sequence>
<evidence type="ECO:0000313" key="1">
    <source>
        <dbReference type="EMBL" id="MCG9963671.1"/>
    </source>
</evidence>
<reference evidence="1 2" key="1">
    <citation type="submission" date="2020-08" db="EMBL/GenBank/DDBJ databases">
        <title>Whole genome sequence of Shewanella sp strain PS-2.</title>
        <authorList>
            <person name="Das S.K."/>
        </authorList>
    </citation>
    <scope>NUCLEOTIDE SEQUENCE [LARGE SCALE GENOMIC DNA]</scope>
    <source>
        <strain evidence="1 2">PS-2</strain>
    </source>
</reference>
<comment type="caution">
    <text evidence="1">The sequence shown here is derived from an EMBL/GenBank/DDBJ whole genome shotgun (WGS) entry which is preliminary data.</text>
</comment>
<dbReference type="RefSeq" id="WP_240130383.1">
    <property type="nucleotide sequence ID" value="NZ_JACSDI010000003.1"/>
</dbReference>
<evidence type="ECO:0000313" key="2">
    <source>
        <dbReference type="Proteomes" id="UP000829384"/>
    </source>
</evidence>
<dbReference type="EMBL" id="JACSDI010000003">
    <property type="protein sequence ID" value="MCG9963671.1"/>
    <property type="molecule type" value="Genomic_DNA"/>
</dbReference>
<dbReference type="Proteomes" id="UP000829384">
    <property type="component" value="Unassembled WGS sequence"/>
</dbReference>
<protein>
    <submittedName>
        <fullName evidence="1">Uncharacterized protein</fullName>
    </submittedName>
</protein>
<proteinExistence type="predicted"/>
<organism evidence="1 2">
    <name type="scientific">Shewanella cutis</name>
    <dbReference type="NCBI Taxonomy" id="2766780"/>
    <lineage>
        <taxon>Bacteria</taxon>
        <taxon>Pseudomonadati</taxon>
        <taxon>Pseudomonadota</taxon>
        <taxon>Gammaproteobacteria</taxon>
        <taxon>Alteromonadales</taxon>
        <taxon>Shewanellaceae</taxon>
        <taxon>Shewanella</taxon>
    </lineage>
</organism>
<gene>
    <name evidence="1" type="ORF">H9J30_07025</name>
</gene>
<name>A0ABS9QTI9_9GAMM</name>
<keyword evidence="2" id="KW-1185">Reference proteome</keyword>
<accession>A0ABS9QTI9</accession>